<feature type="transmembrane region" description="Helical" evidence="5">
    <location>
        <begin position="284"/>
        <end position="304"/>
    </location>
</feature>
<dbReference type="InterPro" id="IPR011701">
    <property type="entry name" value="MFS"/>
</dbReference>
<gene>
    <name evidence="7" type="ORF">NITINOP_2839</name>
</gene>
<sequence length="442" mass="47672">MSGPFSSFPRRSPGHFPPRRLILGLLFAVSVVTYVDRVNISVAARQMMPALGLTDQQMGFVFSAFVIGYALFQIPGGWLADRWGARLVLTIGLLWWSCFTAFTAIAAASFLAGVLGILGALALIRFLLGVGEGVALPTFNRAVTDWLPAHERGFGIGMTIGGIGVGSALTPPLTAWIMVNYGWQTAFYLSAALGIGLAGLWWTVARDHPDGHPQEKERFTLSSDDHPNHSTRSPAIPWTAWRKTPSVRWLVLSYTCLGYVAYIYMSWFYLYLVNVRGFNLLRGGLYAAAPFLAILVFCPLGGWITDRLALKHGVTKGRRIVGQAGMGLAALFIAGGAIIDSPHWAIANLSFGAGWLYFSVGAYWSSTSDLSRTHAGSLSGLMNMGANVGGAVSPSLTPWIAEQWGWPLSLSVAALIALAGGLMWLKIDPEKGLYPCENTARG</sequence>
<organism evidence="7 8">
    <name type="scientific">Candidatus Nitrospira inopinata</name>
    <dbReference type="NCBI Taxonomy" id="1715989"/>
    <lineage>
        <taxon>Bacteria</taxon>
        <taxon>Pseudomonadati</taxon>
        <taxon>Nitrospirota</taxon>
        <taxon>Nitrospiria</taxon>
        <taxon>Nitrospirales</taxon>
        <taxon>Nitrospiraceae</taxon>
        <taxon>Nitrospira</taxon>
    </lineage>
</organism>
<feature type="transmembrane region" description="Helical" evidence="5">
    <location>
        <begin position="406"/>
        <end position="425"/>
    </location>
</feature>
<reference evidence="8" key="1">
    <citation type="submission" date="2015-09" db="EMBL/GenBank/DDBJ databases">
        <authorList>
            <person name="Daims H."/>
        </authorList>
    </citation>
    <scope>NUCLEOTIDE SEQUENCE [LARGE SCALE GENOMIC DNA]</scope>
</reference>
<dbReference type="InterPro" id="IPR036259">
    <property type="entry name" value="MFS_trans_sf"/>
</dbReference>
<dbReference type="PANTHER" id="PTHR11662:SF399">
    <property type="entry name" value="FI19708P1-RELATED"/>
    <property type="match status" value="1"/>
</dbReference>
<evidence type="ECO:0000256" key="2">
    <source>
        <dbReference type="ARBA" id="ARBA00022692"/>
    </source>
</evidence>
<evidence type="ECO:0000313" key="7">
    <source>
        <dbReference type="EMBL" id="CUQ67811.1"/>
    </source>
</evidence>
<dbReference type="CDD" id="cd17319">
    <property type="entry name" value="MFS_ExuT_GudP_like"/>
    <property type="match status" value="1"/>
</dbReference>
<keyword evidence="8" id="KW-1185">Reference proteome</keyword>
<accession>A0A0S4KTM1</accession>
<feature type="transmembrane region" description="Helical" evidence="5">
    <location>
        <begin position="21"/>
        <end position="40"/>
    </location>
</feature>
<keyword evidence="7" id="KW-0813">Transport</keyword>
<feature type="transmembrane region" description="Helical" evidence="5">
    <location>
        <begin position="87"/>
        <end position="108"/>
    </location>
</feature>
<dbReference type="Proteomes" id="UP000066284">
    <property type="component" value="Chromosome 1"/>
</dbReference>
<dbReference type="PANTHER" id="PTHR11662">
    <property type="entry name" value="SOLUTE CARRIER FAMILY 17"/>
    <property type="match status" value="1"/>
</dbReference>
<dbReference type="OrthoDB" id="9784658at2"/>
<feature type="transmembrane region" description="Helical" evidence="5">
    <location>
        <begin position="345"/>
        <end position="366"/>
    </location>
</feature>
<evidence type="ECO:0000256" key="4">
    <source>
        <dbReference type="ARBA" id="ARBA00023136"/>
    </source>
</evidence>
<feature type="transmembrane region" description="Helical" evidence="5">
    <location>
        <begin position="320"/>
        <end position="339"/>
    </location>
</feature>
<feature type="transmembrane region" description="Helical" evidence="5">
    <location>
        <begin position="185"/>
        <end position="204"/>
    </location>
</feature>
<dbReference type="STRING" id="1715989.NITINOP_2839"/>
<dbReference type="Pfam" id="PF07690">
    <property type="entry name" value="MFS_1"/>
    <property type="match status" value="1"/>
</dbReference>
<feature type="domain" description="Major facilitator superfamily (MFS) profile" evidence="6">
    <location>
        <begin position="22"/>
        <end position="432"/>
    </location>
</feature>
<evidence type="ECO:0000256" key="5">
    <source>
        <dbReference type="SAM" id="Phobius"/>
    </source>
</evidence>
<dbReference type="SUPFAM" id="SSF103473">
    <property type="entry name" value="MFS general substrate transporter"/>
    <property type="match status" value="1"/>
</dbReference>
<name>A0A0S4KTM1_9BACT</name>
<evidence type="ECO:0000313" key="8">
    <source>
        <dbReference type="Proteomes" id="UP000066284"/>
    </source>
</evidence>
<evidence type="ECO:0000256" key="3">
    <source>
        <dbReference type="ARBA" id="ARBA00022989"/>
    </source>
</evidence>
<evidence type="ECO:0000256" key="1">
    <source>
        <dbReference type="ARBA" id="ARBA00004141"/>
    </source>
</evidence>
<dbReference type="InterPro" id="IPR050382">
    <property type="entry name" value="MFS_Na/Anion_cotransporter"/>
</dbReference>
<protein>
    <submittedName>
        <fullName evidence="7">Putative Sugar transporter of the major facilitator superfamily</fullName>
    </submittedName>
</protein>
<dbReference type="GO" id="GO:0022857">
    <property type="term" value="F:transmembrane transporter activity"/>
    <property type="evidence" value="ECO:0007669"/>
    <property type="project" value="InterPro"/>
</dbReference>
<dbReference type="KEGG" id="nio:NITINOP_2839"/>
<dbReference type="RefSeq" id="WP_062486710.1">
    <property type="nucleotide sequence ID" value="NZ_LN885086.1"/>
</dbReference>
<feature type="transmembrane region" description="Helical" evidence="5">
    <location>
        <begin position="249"/>
        <end position="272"/>
    </location>
</feature>
<comment type="subcellular location">
    <subcellularLocation>
        <location evidence="1">Membrane</location>
        <topology evidence="1">Multi-pass membrane protein</topology>
    </subcellularLocation>
</comment>
<dbReference type="Gene3D" id="1.20.1250.20">
    <property type="entry name" value="MFS general substrate transporter like domains"/>
    <property type="match status" value="2"/>
</dbReference>
<dbReference type="PROSITE" id="PS50850">
    <property type="entry name" value="MFS"/>
    <property type="match status" value="1"/>
</dbReference>
<keyword evidence="4 5" id="KW-0472">Membrane</keyword>
<evidence type="ECO:0000259" key="6">
    <source>
        <dbReference type="PROSITE" id="PS50850"/>
    </source>
</evidence>
<feature type="transmembrane region" description="Helical" evidence="5">
    <location>
        <begin position="60"/>
        <end position="80"/>
    </location>
</feature>
<dbReference type="GO" id="GO:0016020">
    <property type="term" value="C:membrane"/>
    <property type="evidence" value="ECO:0007669"/>
    <property type="project" value="UniProtKB-SubCell"/>
</dbReference>
<dbReference type="InterPro" id="IPR020846">
    <property type="entry name" value="MFS_dom"/>
</dbReference>
<keyword evidence="3 5" id="KW-1133">Transmembrane helix</keyword>
<keyword evidence="7" id="KW-0762">Sugar transport</keyword>
<keyword evidence="2 5" id="KW-0812">Transmembrane</keyword>
<feature type="transmembrane region" description="Helical" evidence="5">
    <location>
        <begin position="156"/>
        <end position="179"/>
    </location>
</feature>
<dbReference type="EMBL" id="LN885086">
    <property type="protein sequence ID" value="CUQ67811.1"/>
    <property type="molecule type" value="Genomic_DNA"/>
</dbReference>
<proteinExistence type="predicted"/>
<dbReference type="AlphaFoldDB" id="A0A0S4KTM1"/>